<dbReference type="EMBL" id="BQNJ01000001">
    <property type="protein sequence ID" value="GKH00695.1"/>
    <property type="molecule type" value="Genomic_DNA"/>
</dbReference>
<reference evidence="1 3" key="1">
    <citation type="submission" date="2015-09" db="EMBL/GenBank/DDBJ databases">
        <authorList>
            <consortium name="Pathogen Informatics"/>
        </authorList>
    </citation>
    <scope>NUCLEOTIDE SEQUENCE [LARGE SCALE GENOMIC DNA]</scope>
    <source>
        <strain evidence="1 3">2789STDY5608850</strain>
    </source>
</reference>
<evidence type="ECO:0000313" key="1">
    <source>
        <dbReference type="EMBL" id="CUO01540.1"/>
    </source>
</evidence>
<evidence type="ECO:0000313" key="3">
    <source>
        <dbReference type="Proteomes" id="UP000095651"/>
    </source>
</evidence>
<accession>A0A174BPB5</accession>
<sequence length="44" mass="4894">MKLEARWDNAGRDQLTIGEMVEMGKDGYEFVISGGHIVSVLINL</sequence>
<organism evidence="1 3">
    <name type="scientific">Hungatella hathewayi</name>
    <dbReference type="NCBI Taxonomy" id="154046"/>
    <lineage>
        <taxon>Bacteria</taxon>
        <taxon>Bacillati</taxon>
        <taxon>Bacillota</taxon>
        <taxon>Clostridia</taxon>
        <taxon>Lachnospirales</taxon>
        <taxon>Lachnospiraceae</taxon>
        <taxon>Hungatella</taxon>
    </lineage>
</organism>
<proteinExistence type="predicted"/>
<dbReference type="RefSeq" id="WP_002591431.1">
    <property type="nucleotide sequence ID" value="NZ_BQNJ01000001.1"/>
</dbReference>
<gene>
    <name evidence="2" type="ORF">CE91St55_26760</name>
    <name evidence="1" type="ORF">ERS852407_01642</name>
</gene>
<evidence type="ECO:0000313" key="2">
    <source>
        <dbReference type="EMBL" id="GKH00695.1"/>
    </source>
</evidence>
<dbReference type="EMBL" id="CYZE01000003">
    <property type="protein sequence ID" value="CUO01540.1"/>
    <property type="molecule type" value="Genomic_DNA"/>
</dbReference>
<dbReference type="AlphaFoldDB" id="A0A174BPB5"/>
<protein>
    <submittedName>
        <fullName evidence="1">Uncharacterized protein</fullName>
    </submittedName>
</protein>
<dbReference type="GeneID" id="93148029"/>
<dbReference type="Proteomes" id="UP000095651">
    <property type="component" value="Unassembled WGS sequence"/>
</dbReference>
<name>A0A174BPB5_9FIRM</name>
<reference evidence="2" key="2">
    <citation type="submission" date="2022-01" db="EMBL/GenBank/DDBJ databases">
        <title>Novel bile acid biosynthetic pathways are enriched in the microbiome of centenarians.</title>
        <authorList>
            <person name="Sato Y."/>
            <person name="Atarashi K."/>
            <person name="Plichta R.D."/>
            <person name="Arai Y."/>
            <person name="Sasajima S."/>
            <person name="Kearney M.S."/>
            <person name="Suda W."/>
            <person name="Takeshita K."/>
            <person name="Sasaki T."/>
            <person name="Okamoto S."/>
            <person name="Skelly N.A."/>
            <person name="Okamura Y."/>
            <person name="Vlamakis H."/>
            <person name="Li Y."/>
            <person name="Tanoue T."/>
            <person name="Takei H."/>
            <person name="Nittono H."/>
            <person name="Narushima S."/>
            <person name="Irie J."/>
            <person name="Itoh H."/>
            <person name="Moriya K."/>
            <person name="Sugiura Y."/>
            <person name="Suematsu M."/>
            <person name="Moritoki N."/>
            <person name="Shibata S."/>
            <person name="Littman R.D."/>
            <person name="Fischbach A.M."/>
            <person name="Uwamino Y."/>
            <person name="Inoue T."/>
            <person name="Honda A."/>
            <person name="Hattori M."/>
            <person name="Murai T."/>
            <person name="Xavier J.R."/>
            <person name="Hirose N."/>
            <person name="Honda K."/>
        </authorList>
    </citation>
    <scope>NUCLEOTIDE SEQUENCE</scope>
    <source>
        <strain evidence="2">CE91-St55</strain>
    </source>
</reference>
<dbReference type="Proteomes" id="UP001055091">
    <property type="component" value="Unassembled WGS sequence"/>
</dbReference>